<name>A4CF16_9GAMM</name>
<dbReference type="NCBIfam" id="TIGR01187">
    <property type="entry name" value="potA"/>
    <property type="match status" value="1"/>
</dbReference>
<dbReference type="FunFam" id="3.40.50.300:FF:000133">
    <property type="entry name" value="Spermidine/putrescine import ATP-binding protein PotA"/>
    <property type="match status" value="1"/>
</dbReference>
<dbReference type="OrthoDB" id="9802264at2"/>
<dbReference type="InterPro" id="IPR027417">
    <property type="entry name" value="P-loop_NTPase"/>
</dbReference>
<dbReference type="InterPro" id="IPR005893">
    <property type="entry name" value="PotA-like"/>
</dbReference>
<dbReference type="InterPro" id="IPR050093">
    <property type="entry name" value="ABC_SmlMolc_Importer"/>
</dbReference>
<evidence type="ECO:0000313" key="11">
    <source>
        <dbReference type="Proteomes" id="UP000006201"/>
    </source>
</evidence>
<sequence>MTAVDKVEVPIVQIKNLTKNFGTTYAVDDINLEIHQGEFFSLLGASGCGKTTLLRMLAGFETPSSGTIIIDGQDVTNLPPYKRPVNMMFQSYALFPHMTVADNIAYGLKQEKMSRQERQQRVEEMMNLVQITKFANRKPHQLSGGQRQRVALARSLAKHPKILLLDEPLGALDKKLREETQFELVNIQERLNTTFIVVTHDQEEAMTMSTRIALLHEGRIEQLDTPRRMYEYPASVYAAGFIGLANIFHGVVKSQQDELVTITSDELGADVQISHGQPLVAGMEVSMIIRPEKIQVSTAAPDQTNSITGVIKEIAYLGDVSIYHAELPTGKRIKFTQSNVQPLAEQPLTWDQTVTLSWSPYSCGLLTQ</sequence>
<comment type="similarity">
    <text evidence="8">Belongs to the ABC transporter superfamily. Spermidine/putrescine importer (TC 3.A.1.11.1) family.</text>
</comment>
<evidence type="ECO:0000259" key="9">
    <source>
        <dbReference type="PROSITE" id="PS50893"/>
    </source>
</evidence>
<evidence type="ECO:0000256" key="6">
    <source>
        <dbReference type="ARBA" id="ARBA00022967"/>
    </source>
</evidence>
<keyword evidence="2 8" id="KW-1003">Cell membrane</keyword>
<keyword evidence="4 8" id="KW-0547">Nucleotide-binding</keyword>
<dbReference type="Pfam" id="PF08402">
    <property type="entry name" value="TOBE_2"/>
    <property type="match status" value="1"/>
</dbReference>
<evidence type="ECO:0000256" key="5">
    <source>
        <dbReference type="ARBA" id="ARBA00022840"/>
    </source>
</evidence>
<reference evidence="10 11" key="1">
    <citation type="submission" date="2006-02" db="EMBL/GenBank/DDBJ databases">
        <authorList>
            <person name="Moran M.A."/>
            <person name="Kjelleberg S."/>
            <person name="Egan S."/>
            <person name="Saunders N."/>
            <person name="Thomas T."/>
            <person name="Ferriera S."/>
            <person name="Johnson J."/>
            <person name="Kravitz S."/>
            <person name="Halpern A."/>
            <person name="Remington K."/>
            <person name="Beeson K."/>
            <person name="Tran B."/>
            <person name="Rogers Y.-H."/>
            <person name="Friedman R."/>
            <person name="Venter J.C."/>
        </authorList>
    </citation>
    <scope>NUCLEOTIDE SEQUENCE [LARGE SCALE GENOMIC DNA]</scope>
    <source>
        <strain evidence="10 11">D2</strain>
    </source>
</reference>
<dbReference type="SUPFAM" id="SSF50331">
    <property type="entry name" value="MOP-like"/>
    <property type="match status" value="1"/>
</dbReference>
<dbReference type="InterPro" id="IPR013611">
    <property type="entry name" value="Transp-assoc_OB_typ2"/>
</dbReference>
<evidence type="ECO:0000256" key="7">
    <source>
        <dbReference type="ARBA" id="ARBA00023136"/>
    </source>
</evidence>
<keyword evidence="1 8" id="KW-0813">Transport</keyword>
<evidence type="ECO:0000256" key="2">
    <source>
        <dbReference type="ARBA" id="ARBA00022475"/>
    </source>
</evidence>
<comment type="catalytic activity">
    <reaction evidence="8">
        <text>ATP + H2O + polyamine-[polyamine-binding protein]Side 1 = ADP + phosphate + polyamineSide 2 + [polyamine-binding protein]Side 1.</text>
        <dbReference type="EC" id="7.6.2.11"/>
    </reaction>
</comment>
<dbReference type="RefSeq" id="WP_009840675.1">
    <property type="nucleotide sequence ID" value="NZ_CH959302.1"/>
</dbReference>
<protein>
    <recommendedName>
        <fullName evidence="8">Spermidine/putrescine import ATP-binding protein PotA</fullName>
        <ecNumber evidence="8">7.6.2.11</ecNumber>
    </recommendedName>
</protein>
<keyword evidence="7 8" id="KW-0472">Membrane</keyword>
<evidence type="ECO:0000313" key="10">
    <source>
        <dbReference type="EMBL" id="EAR26691.1"/>
    </source>
</evidence>
<keyword evidence="3" id="KW-0997">Cell inner membrane</keyword>
<dbReference type="PANTHER" id="PTHR42781">
    <property type="entry name" value="SPERMIDINE/PUTRESCINE IMPORT ATP-BINDING PROTEIN POTA"/>
    <property type="match status" value="1"/>
</dbReference>
<dbReference type="eggNOG" id="COG3842">
    <property type="taxonomic scope" value="Bacteria"/>
</dbReference>
<gene>
    <name evidence="8" type="primary">potA</name>
    <name evidence="10" type="ORF">PTD2_17167</name>
</gene>
<feature type="domain" description="ABC transporter" evidence="9">
    <location>
        <begin position="12"/>
        <end position="242"/>
    </location>
</feature>
<evidence type="ECO:0000256" key="1">
    <source>
        <dbReference type="ARBA" id="ARBA00022448"/>
    </source>
</evidence>
<dbReference type="GO" id="GO:0015847">
    <property type="term" value="P:putrescine transport"/>
    <property type="evidence" value="ECO:0007669"/>
    <property type="project" value="UniProtKB-ARBA"/>
</dbReference>
<comment type="function">
    <text evidence="8">Part of the ABC transporter complex PotABCD involved in spermidine/putrescine import. Responsible for energy coupling to the transport system.</text>
</comment>
<dbReference type="SUPFAM" id="SSF52540">
    <property type="entry name" value="P-loop containing nucleoside triphosphate hydrolases"/>
    <property type="match status" value="1"/>
</dbReference>
<dbReference type="InterPro" id="IPR003439">
    <property type="entry name" value="ABC_transporter-like_ATP-bd"/>
</dbReference>
<dbReference type="HOGENOM" id="CLU_000604_1_1_6"/>
<dbReference type="InterPro" id="IPR008995">
    <property type="entry name" value="Mo/tungstate-bd_C_term_dom"/>
</dbReference>
<accession>A4CF16</accession>
<dbReference type="GO" id="GO:0043190">
    <property type="term" value="C:ATP-binding cassette (ABC) transporter complex"/>
    <property type="evidence" value="ECO:0007669"/>
    <property type="project" value="InterPro"/>
</dbReference>
<dbReference type="Gene3D" id="2.40.50.100">
    <property type="match status" value="1"/>
</dbReference>
<evidence type="ECO:0000256" key="4">
    <source>
        <dbReference type="ARBA" id="ARBA00022741"/>
    </source>
</evidence>
<dbReference type="PANTHER" id="PTHR42781:SF5">
    <property type="entry name" value="PUTRESCINE TRANSPORT ATP-BINDING PROTEIN POTG"/>
    <property type="match status" value="1"/>
</dbReference>
<dbReference type="PROSITE" id="PS00211">
    <property type="entry name" value="ABC_TRANSPORTER_1"/>
    <property type="match status" value="1"/>
</dbReference>
<dbReference type="InterPro" id="IPR003593">
    <property type="entry name" value="AAA+_ATPase"/>
</dbReference>
<dbReference type="SMART" id="SM00382">
    <property type="entry name" value="AAA"/>
    <property type="match status" value="1"/>
</dbReference>
<dbReference type="EMBL" id="AAOH01000010">
    <property type="protein sequence ID" value="EAR26691.1"/>
    <property type="molecule type" value="Genomic_DNA"/>
</dbReference>
<keyword evidence="11" id="KW-1185">Reference proteome</keyword>
<dbReference type="GO" id="GO:0005524">
    <property type="term" value="F:ATP binding"/>
    <property type="evidence" value="ECO:0007669"/>
    <property type="project" value="UniProtKB-KW"/>
</dbReference>
<dbReference type="STRING" id="87626.PTD2_17167"/>
<dbReference type="GO" id="GO:0015417">
    <property type="term" value="F:ABC-type polyamine transporter activity"/>
    <property type="evidence" value="ECO:0007669"/>
    <property type="project" value="UniProtKB-EC"/>
</dbReference>
<dbReference type="AlphaFoldDB" id="A4CF16"/>
<comment type="caution">
    <text evidence="10">The sequence shown here is derived from an EMBL/GenBank/DDBJ whole genome shotgun (WGS) entry which is preliminary data.</text>
</comment>
<dbReference type="InterPro" id="IPR017871">
    <property type="entry name" value="ABC_transporter-like_CS"/>
</dbReference>
<dbReference type="Proteomes" id="UP000006201">
    <property type="component" value="Unassembled WGS sequence"/>
</dbReference>
<dbReference type="Gene3D" id="3.40.50.300">
    <property type="entry name" value="P-loop containing nucleotide triphosphate hydrolases"/>
    <property type="match status" value="1"/>
</dbReference>
<keyword evidence="5 8" id="KW-0067">ATP-binding</keyword>
<dbReference type="PROSITE" id="PS50893">
    <property type="entry name" value="ABC_TRANSPORTER_2"/>
    <property type="match status" value="1"/>
</dbReference>
<dbReference type="EC" id="7.6.2.11" evidence="8"/>
<keyword evidence="6 8" id="KW-1278">Translocase</keyword>
<dbReference type="Pfam" id="PF00005">
    <property type="entry name" value="ABC_tran"/>
    <property type="match status" value="1"/>
</dbReference>
<evidence type="ECO:0000256" key="8">
    <source>
        <dbReference type="RuleBase" id="RU364083"/>
    </source>
</evidence>
<proteinExistence type="inferred from homology"/>
<comment type="subunit">
    <text evidence="8">The complex is composed of two ATP-binding proteins (PotA), two transmembrane proteins (PotB and PotC) and a solute-binding protein (PotD).</text>
</comment>
<evidence type="ECO:0000256" key="3">
    <source>
        <dbReference type="ARBA" id="ARBA00022519"/>
    </source>
</evidence>
<organism evidence="10 11">
    <name type="scientific">Pseudoalteromonas tunicata D2</name>
    <dbReference type="NCBI Taxonomy" id="87626"/>
    <lineage>
        <taxon>Bacteria</taxon>
        <taxon>Pseudomonadati</taxon>
        <taxon>Pseudomonadota</taxon>
        <taxon>Gammaproteobacteria</taxon>
        <taxon>Alteromonadales</taxon>
        <taxon>Pseudoalteromonadaceae</taxon>
        <taxon>Pseudoalteromonas</taxon>
    </lineage>
</organism>
<dbReference type="GO" id="GO:0016887">
    <property type="term" value="F:ATP hydrolysis activity"/>
    <property type="evidence" value="ECO:0007669"/>
    <property type="project" value="InterPro"/>
</dbReference>